<dbReference type="InterPro" id="IPR023795">
    <property type="entry name" value="Serpin_CS"/>
</dbReference>
<dbReference type="InterPro" id="IPR000215">
    <property type="entry name" value="Serpin_fam"/>
</dbReference>
<organism evidence="3">
    <name type="scientific">Coenobita clypeatus</name>
    <dbReference type="NCBI Taxonomy" id="474045"/>
    <lineage>
        <taxon>Eukaryota</taxon>
        <taxon>Metazoa</taxon>
        <taxon>Ecdysozoa</taxon>
        <taxon>Arthropoda</taxon>
        <taxon>Crustacea</taxon>
        <taxon>Multicrustacea</taxon>
        <taxon>Malacostraca</taxon>
        <taxon>Eumalacostraca</taxon>
        <taxon>Eucarida</taxon>
        <taxon>Decapoda</taxon>
        <taxon>Pleocyemata</taxon>
        <taxon>Anomura</taxon>
        <taxon>Paguroidea</taxon>
        <taxon>Coenobitidae</taxon>
        <taxon>Coenobita</taxon>
    </lineage>
</organism>
<feature type="non-terminal residue" evidence="3">
    <location>
        <position position="1"/>
    </location>
</feature>
<dbReference type="PANTHER" id="PTHR11461">
    <property type="entry name" value="SERINE PROTEASE INHIBITOR, SERPIN"/>
    <property type="match status" value="1"/>
</dbReference>
<reference evidence="3" key="1">
    <citation type="submission" date="2013-06" db="EMBL/GenBank/DDBJ databases">
        <authorList>
            <person name="Groh K."/>
        </authorList>
    </citation>
    <scope>NUCLEOTIDE SEQUENCE</scope>
    <source>
        <tissue evidence="3">Antennules</tissue>
    </source>
</reference>
<dbReference type="GO" id="GO:0005615">
    <property type="term" value="C:extracellular space"/>
    <property type="evidence" value="ECO:0007669"/>
    <property type="project" value="InterPro"/>
</dbReference>
<dbReference type="EMBL" id="HABY01000061">
    <property type="protein sequence ID" value="CDK12590.1"/>
    <property type="molecule type" value="Transcribed_RNA"/>
</dbReference>
<dbReference type="GO" id="GO:0004867">
    <property type="term" value="F:serine-type endopeptidase inhibitor activity"/>
    <property type="evidence" value="ECO:0007669"/>
    <property type="project" value="InterPro"/>
</dbReference>
<gene>
    <name evidence="3" type="primary">serpin6-like-1</name>
</gene>
<dbReference type="InterPro" id="IPR023796">
    <property type="entry name" value="Serpin_dom"/>
</dbReference>
<dbReference type="Gene3D" id="6.20.40.10">
    <property type="match status" value="1"/>
</dbReference>
<protein>
    <submittedName>
        <fullName evidence="3">Serpin6-like-1 protein</fullName>
    </submittedName>
</protein>
<dbReference type="PROSITE" id="PS00284">
    <property type="entry name" value="SERPIN"/>
    <property type="match status" value="1"/>
</dbReference>
<dbReference type="InterPro" id="IPR036186">
    <property type="entry name" value="Serpin_sf"/>
</dbReference>
<sequence length="81" mass="9014">DKRLSDLSVFSPNLVVSQAIHKAFVEVNEEGTEAAAATGFGIALTSFSHRPRPIPFHCDRPFLYIIVDRETTSLLFMGSYK</sequence>
<dbReference type="Gene3D" id="2.10.310.10">
    <property type="entry name" value="Serpins superfamily"/>
    <property type="match status" value="1"/>
</dbReference>
<accession>W6MER4</accession>
<proteinExistence type="inferred from homology"/>
<dbReference type="SUPFAM" id="SSF56574">
    <property type="entry name" value="Serpins"/>
    <property type="match status" value="1"/>
</dbReference>
<feature type="non-terminal residue" evidence="3">
    <location>
        <position position="81"/>
    </location>
</feature>
<dbReference type="Pfam" id="PF00079">
    <property type="entry name" value="Serpin"/>
    <property type="match status" value="1"/>
</dbReference>
<name>W6MER4_9EUCA</name>
<dbReference type="AlphaFoldDB" id="W6MER4"/>
<reference evidence="3" key="2">
    <citation type="submission" date="2014-02" db="EMBL/GenBank/DDBJ databases">
        <title>The hermit crab's nose antennal transcriptomics.</title>
        <authorList>
            <person name="Groh K.C."/>
            <person name="Vogel H."/>
            <person name="Stensmyr M.C."/>
            <person name="Grosse-Wilde E."/>
            <person name="Hansson B.S."/>
        </authorList>
    </citation>
    <scope>NUCLEOTIDE SEQUENCE</scope>
    <source>
        <tissue evidence="3">Antennules</tissue>
    </source>
</reference>
<feature type="domain" description="Serpin" evidence="2">
    <location>
        <begin position="6"/>
        <end position="79"/>
    </location>
</feature>
<evidence type="ECO:0000313" key="3">
    <source>
        <dbReference type="EMBL" id="CDK12590.1"/>
    </source>
</evidence>
<evidence type="ECO:0000256" key="1">
    <source>
        <dbReference type="ARBA" id="ARBA00009500"/>
    </source>
</evidence>
<dbReference type="PANTHER" id="PTHR11461:SF211">
    <property type="entry name" value="GH10112P-RELATED"/>
    <property type="match status" value="1"/>
</dbReference>
<evidence type="ECO:0000259" key="2">
    <source>
        <dbReference type="Pfam" id="PF00079"/>
    </source>
</evidence>
<comment type="similarity">
    <text evidence="1">Belongs to the serpin family.</text>
</comment>